<evidence type="ECO:0000256" key="2">
    <source>
        <dbReference type="ARBA" id="ARBA00007015"/>
    </source>
</evidence>
<comment type="subcellular location">
    <subcellularLocation>
        <location evidence="1">Membrane</location>
        <topology evidence="1">Multi-pass membrane protein</topology>
    </subcellularLocation>
</comment>
<comment type="similarity">
    <text evidence="2">Belongs to the major facilitator superfamily. Folate-biopterin transporter (TC 2.A.71) family.</text>
</comment>
<keyword evidence="6 7" id="KW-0472">Membrane</keyword>
<evidence type="ECO:0000256" key="1">
    <source>
        <dbReference type="ARBA" id="ARBA00004141"/>
    </source>
</evidence>
<comment type="caution">
    <text evidence="8">The sequence shown here is derived from an EMBL/GenBank/DDBJ whole genome shotgun (WGS) entry which is preliminary data.</text>
</comment>
<feature type="non-terminal residue" evidence="8">
    <location>
        <position position="1"/>
    </location>
</feature>
<protein>
    <submittedName>
        <fullName evidence="8">Uncharacterized protein</fullName>
    </submittedName>
</protein>
<dbReference type="GO" id="GO:0016020">
    <property type="term" value="C:membrane"/>
    <property type="evidence" value="ECO:0007669"/>
    <property type="project" value="UniProtKB-SubCell"/>
</dbReference>
<sequence length="220" mass="24494">VFCLIQVLELVFAGFDLVLYKRWNLQWHIPDHAFVLCGTVIMKPFQMKGHLSLMLLISRLCPDNIEATVFALLAGMFSVGVICSHLFGAYLLEIYSLDQVNGKDWDDFSNLWKASLTAACLATLSLPMLPFLIPNVPMTSQFTIDRHDTSVLARWMVADDGKSMEFEASETEIVEGAGGNSGWGKTARDMIRGDKDGLAYEELNSIEDLDSLVEEDCSDS</sequence>
<reference evidence="8 9" key="1">
    <citation type="journal article" date="2015" name="Genome Biol. Evol.">
        <title>Comparative Genomics of a Bacterivorous Green Alga Reveals Evolutionary Causalities and Consequences of Phago-Mixotrophic Mode of Nutrition.</title>
        <authorList>
            <person name="Burns J.A."/>
            <person name="Paasch A."/>
            <person name="Narechania A."/>
            <person name="Kim E."/>
        </authorList>
    </citation>
    <scope>NUCLEOTIDE SEQUENCE [LARGE SCALE GENOMIC DNA]</scope>
    <source>
        <strain evidence="8 9">PLY_AMNH</strain>
    </source>
</reference>
<feature type="transmembrane region" description="Helical" evidence="7">
    <location>
        <begin position="112"/>
        <end position="133"/>
    </location>
</feature>
<organism evidence="8 9">
    <name type="scientific">Cymbomonas tetramitiformis</name>
    <dbReference type="NCBI Taxonomy" id="36881"/>
    <lineage>
        <taxon>Eukaryota</taxon>
        <taxon>Viridiplantae</taxon>
        <taxon>Chlorophyta</taxon>
        <taxon>Pyramimonadophyceae</taxon>
        <taxon>Pyramimonadales</taxon>
        <taxon>Pyramimonadaceae</taxon>
        <taxon>Cymbomonas</taxon>
    </lineage>
</organism>
<evidence type="ECO:0000256" key="5">
    <source>
        <dbReference type="ARBA" id="ARBA00022989"/>
    </source>
</evidence>
<keyword evidence="3" id="KW-0813">Transport</keyword>
<keyword evidence="4 7" id="KW-0812">Transmembrane</keyword>
<dbReference type="PANTHER" id="PTHR31585">
    <property type="entry name" value="FOLATE-BIOPTERIN TRANSPORTER 1, CHLOROPLASTIC"/>
    <property type="match status" value="1"/>
</dbReference>
<evidence type="ECO:0000256" key="4">
    <source>
        <dbReference type="ARBA" id="ARBA00022692"/>
    </source>
</evidence>
<dbReference type="Proteomes" id="UP001190700">
    <property type="component" value="Unassembled WGS sequence"/>
</dbReference>
<keyword evidence="9" id="KW-1185">Reference proteome</keyword>
<accession>A0AAE0BK23</accession>
<evidence type="ECO:0000256" key="7">
    <source>
        <dbReference type="SAM" id="Phobius"/>
    </source>
</evidence>
<dbReference type="PANTHER" id="PTHR31585:SF0">
    <property type="entry name" value="FOLATE-BIOPTERIN TRANSPORTER 1, CHLOROPLASTIC"/>
    <property type="match status" value="1"/>
</dbReference>
<evidence type="ECO:0000256" key="3">
    <source>
        <dbReference type="ARBA" id="ARBA00022448"/>
    </source>
</evidence>
<evidence type="ECO:0000313" key="8">
    <source>
        <dbReference type="EMBL" id="KAK3237434.1"/>
    </source>
</evidence>
<dbReference type="InterPro" id="IPR039309">
    <property type="entry name" value="BT1"/>
</dbReference>
<dbReference type="AlphaFoldDB" id="A0AAE0BK23"/>
<evidence type="ECO:0000256" key="6">
    <source>
        <dbReference type="ARBA" id="ARBA00023136"/>
    </source>
</evidence>
<proteinExistence type="inferred from homology"/>
<dbReference type="SUPFAM" id="SSF103473">
    <property type="entry name" value="MFS general substrate transporter"/>
    <property type="match status" value="1"/>
</dbReference>
<dbReference type="EMBL" id="LGRX02034596">
    <property type="protein sequence ID" value="KAK3237434.1"/>
    <property type="molecule type" value="Genomic_DNA"/>
</dbReference>
<dbReference type="InterPro" id="IPR036259">
    <property type="entry name" value="MFS_trans_sf"/>
</dbReference>
<name>A0AAE0BK23_9CHLO</name>
<evidence type="ECO:0000313" key="9">
    <source>
        <dbReference type="Proteomes" id="UP001190700"/>
    </source>
</evidence>
<keyword evidence="5 7" id="KW-1133">Transmembrane helix</keyword>
<dbReference type="Pfam" id="PF03092">
    <property type="entry name" value="BT1"/>
    <property type="match status" value="1"/>
</dbReference>
<gene>
    <name evidence="8" type="ORF">CYMTET_52492</name>
</gene>
<feature type="transmembrane region" description="Helical" evidence="7">
    <location>
        <begin position="69"/>
        <end position="92"/>
    </location>
</feature>